<dbReference type="GO" id="GO:0031460">
    <property type="term" value="P:glycine betaine transport"/>
    <property type="evidence" value="ECO:0007669"/>
    <property type="project" value="TreeGrafter"/>
</dbReference>
<keyword evidence="2 7" id="KW-0813">Transport</keyword>
<keyword evidence="3" id="KW-1003">Cell membrane</keyword>
<keyword evidence="5 7" id="KW-1133">Transmembrane helix</keyword>
<feature type="transmembrane region" description="Helical" evidence="7">
    <location>
        <begin position="456"/>
        <end position="473"/>
    </location>
</feature>
<dbReference type="PANTHER" id="PTHR47737">
    <property type="entry name" value="GLYCINE BETAINE/PROLINE BETAINE TRANSPORT SYSTEM PERMEASE PROTEIN PROW"/>
    <property type="match status" value="1"/>
</dbReference>
<evidence type="ECO:0000256" key="3">
    <source>
        <dbReference type="ARBA" id="ARBA00022475"/>
    </source>
</evidence>
<feature type="transmembrane region" description="Helical" evidence="7">
    <location>
        <begin position="123"/>
        <end position="142"/>
    </location>
</feature>
<keyword evidence="4 7" id="KW-0812">Transmembrane</keyword>
<feature type="domain" description="ABC transmembrane type-1" evidence="8">
    <location>
        <begin position="476"/>
        <end position="655"/>
    </location>
</feature>
<feature type="transmembrane region" description="Helical" evidence="7">
    <location>
        <begin position="479"/>
        <end position="502"/>
    </location>
</feature>
<organism evidence="9">
    <name type="scientific">uncultured Solirubrobacteraceae bacterium</name>
    <dbReference type="NCBI Taxonomy" id="1162706"/>
    <lineage>
        <taxon>Bacteria</taxon>
        <taxon>Bacillati</taxon>
        <taxon>Actinomycetota</taxon>
        <taxon>Thermoleophilia</taxon>
        <taxon>Solirubrobacterales</taxon>
        <taxon>Solirubrobacteraceae</taxon>
        <taxon>environmental samples</taxon>
    </lineage>
</organism>
<dbReference type="GO" id="GO:0043190">
    <property type="term" value="C:ATP-binding cassette (ABC) transporter complex"/>
    <property type="evidence" value="ECO:0007669"/>
    <property type="project" value="TreeGrafter"/>
</dbReference>
<dbReference type="Gene3D" id="1.10.3720.10">
    <property type="entry name" value="MetI-like"/>
    <property type="match status" value="2"/>
</dbReference>
<comment type="similarity">
    <text evidence="7">Belongs to the binding-protein-dependent transport system permease family.</text>
</comment>
<dbReference type="FunFam" id="1.10.3720.10:FF:000001">
    <property type="entry name" value="Glycine betaine ABC transporter, permease"/>
    <property type="match status" value="2"/>
</dbReference>
<feature type="transmembrane region" description="Helical" evidence="7">
    <location>
        <begin position="192"/>
        <end position="219"/>
    </location>
</feature>
<evidence type="ECO:0000313" key="9">
    <source>
        <dbReference type="EMBL" id="CAA9494775.1"/>
    </source>
</evidence>
<feature type="transmembrane region" description="Helical" evidence="7">
    <location>
        <begin position="305"/>
        <end position="327"/>
    </location>
</feature>
<dbReference type="CDD" id="cd06261">
    <property type="entry name" value="TM_PBP2"/>
    <property type="match status" value="2"/>
</dbReference>
<dbReference type="InterPro" id="IPR035906">
    <property type="entry name" value="MetI-like_sf"/>
</dbReference>
<dbReference type="PROSITE" id="PS50928">
    <property type="entry name" value="ABC_TM1"/>
    <property type="match status" value="2"/>
</dbReference>
<feature type="transmembrane region" description="Helical" evidence="7">
    <location>
        <begin position="602"/>
        <end position="622"/>
    </location>
</feature>
<evidence type="ECO:0000256" key="5">
    <source>
        <dbReference type="ARBA" id="ARBA00022989"/>
    </source>
</evidence>
<evidence type="ECO:0000259" key="8">
    <source>
        <dbReference type="PROSITE" id="PS50928"/>
    </source>
</evidence>
<dbReference type="SUPFAM" id="SSF161098">
    <property type="entry name" value="MetI-like"/>
    <property type="match status" value="2"/>
</dbReference>
<feature type="transmembrane region" description="Helical" evidence="7">
    <location>
        <begin position="264"/>
        <end position="285"/>
    </location>
</feature>
<feature type="transmembrane region" description="Helical" evidence="7">
    <location>
        <begin position="634"/>
        <end position="655"/>
    </location>
</feature>
<dbReference type="EMBL" id="CADCVJ010000229">
    <property type="protein sequence ID" value="CAA9494775.1"/>
    <property type="molecule type" value="Genomic_DNA"/>
</dbReference>
<evidence type="ECO:0000256" key="4">
    <source>
        <dbReference type="ARBA" id="ARBA00022692"/>
    </source>
</evidence>
<feature type="transmembrane region" description="Helical" evidence="7">
    <location>
        <begin position="92"/>
        <end position="117"/>
    </location>
</feature>
<feature type="transmembrane region" description="Helical" evidence="7">
    <location>
        <begin position="149"/>
        <end position="172"/>
    </location>
</feature>
<evidence type="ECO:0000256" key="2">
    <source>
        <dbReference type="ARBA" id="ARBA00022448"/>
    </source>
</evidence>
<name>A0A6J4SBI6_9ACTN</name>
<dbReference type="GO" id="GO:0015871">
    <property type="term" value="P:choline transport"/>
    <property type="evidence" value="ECO:0007669"/>
    <property type="project" value="TreeGrafter"/>
</dbReference>
<dbReference type="Pfam" id="PF00528">
    <property type="entry name" value="BPD_transp_1"/>
    <property type="match status" value="2"/>
</dbReference>
<feature type="transmembrane region" description="Helical" evidence="7">
    <location>
        <begin position="348"/>
        <end position="367"/>
    </location>
</feature>
<comment type="subcellular location">
    <subcellularLocation>
        <location evidence="7">Cell membrane</location>
        <topology evidence="7">Multi-pass membrane protein</topology>
    </subcellularLocation>
    <subcellularLocation>
        <location evidence="1">Membrane</location>
        <topology evidence="1">Multi-pass membrane protein</topology>
    </subcellularLocation>
</comment>
<sequence length="683" mass="71545">MAVVSDRIGAPGVPVASGLWRGKPARVAGLAVLLVLAFALLRGQHPWPESLTWQALPGRLDALQSWLLDQRGAADPNVVFSIFDGFRAFADWLVAALNDLLLALTWLGTAAAGILLVLRFGGWRAALIVAASFAALALMGLWEESIQTLALMLAAVSLSLAVGVPLGIAAGRSERFHRAISPVLDAMQIVPAFAYLMPVVILFSVGPAAAVIATMIYAVPPAVRITALGIRGVTPDTVEASRAMGSTRAQTLLKVQLPLARRQLLLAVNQTIMFALSLVVIAGLIGGRGLGDVVTSGLYSNPALALLAGVAIVVMAIALDRATAAIAERTDPTRRHMTPEGRSRARRATVVTFAAIAAIVALGRAVGLTGVYPDEYETATFIYPTTIRDALLGGIQSVLDYVQDPTSVIFGITEPIGNFLVRFGLEPLRVLLVETPWWATLGCLSAMALVVSGARAAVVTFVMLAAIGAMGVWDPAMDTASQVLVATVIAVALGIALGIWAAESARADRVMRPVLDTLQTLPQLVYIIPFIYLMPVSRVPGVVASVLYAVPVIIRLVASGLRGVPPAAVESSAAFGATDRQVLTKVKLPLARDAIMLGVNQGIIMVLAVVVIGGLVGSGALGDSVARGLQRNEFGLGVVASLAILALGIALDRVTQGRRTSRDLRPGLRRALTARRSKSEGQP</sequence>
<gene>
    <name evidence="9" type="ORF">AVDCRST_MAG38-2856</name>
</gene>
<accession>A0A6J4SBI6</accession>
<dbReference type="AlphaFoldDB" id="A0A6J4SBI6"/>
<dbReference type="InterPro" id="IPR000515">
    <property type="entry name" value="MetI-like"/>
</dbReference>
<proteinExistence type="inferred from homology"/>
<reference evidence="9" key="1">
    <citation type="submission" date="2020-02" db="EMBL/GenBank/DDBJ databases">
        <authorList>
            <person name="Meier V. D."/>
        </authorList>
    </citation>
    <scope>NUCLEOTIDE SEQUENCE</scope>
    <source>
        <strain evidence="9">AVDCRST_MAG38</strain>
    </source>
</reference>
<dbReference type="PANTHER" id="PTHR47737:SF1">
    <property type="entry name" value="GLYCINE BETAINE_PROLINE BETAINE TRANSPORT SYSTEM PERMEASE PROTEIN PROW"/>
    <property type="match status" value="1"/>
</dbReference>
<evidence type="ECO:0000256" key="1">
    <source>
        <dbReference type="ARBA" id="ARBA00004141"/>
    </source>
</evidence>
<protein>
    <recommendedName>
        <fullName evidence="8">ABC transmembrane type-1 domain-containing protein</fullName>
    </recommendedName>
</protein>
<keyword evidence="6 7" id="KW-0472">Membrane</keyword>
<dbReference type="GO" id="GO:0005275">
    <property type="term" value="F:amine transmembrane transporter activity"/>
    <property type="evidence" value="ECO:0007669"/>
    <property type="project" value="TreeGrafter"/>
</dbReference>
<dbReference type="GO" id="GO:0015226">
    <property type="term" value="F:carnitine transmembrane transporter activity"/>
    <property type="evidence" value="ECO:0007669"/>
    <property type="project" value="TreeGrafter"/>
</dbReference>
<evidence type="ECO:0000256" key="7">
    <source>
        <dbReference type="RuleBase" id="RU363032"/>
    </source>
</evidence>
<evidence type="ECO:0000256" key="6">
    <source>
        <dbReference type="ARBA" id="ARBA00023136"/>
    </source>
</evidence>
<feature type="domain" description="ABC transmembrane type-1" evidence="8">
    <location>
        <begin position="145"/>
        <end position="323"/>
    </location>
</feature>